<feature type="domain" description="Fibronectin type-III" evidence="3">
    <location>
        <begin position="401"/>
        <end position="507"/>
    </location>
</feature>
<keyword evidence="2" id="KW-0812">Transmembrane</keyword>
<proteinExistence type="predicted"/>
<feature type="domain" description="Fibronectin type-III" evidence="3">
    <location>
        <begin position="185"/>
        <end position="291"/>
    </location>
</feature>
<feature type="domain" description="Fibronectin type-III" evidence="3">
    <location>
        <begin position="849"/>
        <end position="951"/>
    </location>
</feature>
<feature type="domain" description="Fibronectin type-III" evidence="3">
    <location>
        <begin position="509"/>
        <end position="612"/>
    </location>
</feature>
<organism evidence="4 5">
    <name type="scientific">Oopsacas minuta</name>
    <dbReference type="NCBI Taxonomy" id="111878"/>
    <lineage>
        <taxon>Eukaryota</taxon>
        <taxon>Metazoa</taxon>
        <taxon>Porifera</taxon>
        <taxon>Hexactinellida</taxon>
        <taxon>Hexasterophora</taxon>
        <taxon>Lyssacinosida</taxon>
        <taxon>Leucopsacidae</taxon>
        <taxon>Oopsacas</taxon>
    </lineage>
</organism>
<reference evidence="4 5" key="1">
    <citation type="journal article" date="2023" name="BMC Biol.">
        <title>The compact genome of the sponge Oopsacas minuta (Hexactinellida) is lacking key metazoan core genes.</title>
        <authorList>
            <person name="Santini S."/>
            <person name="Schenkelaars Q."/>
            <person name="Jourda C."/>
            <person name="Duchesne M."/>
            <person name="Belahbib H."/>
            <person name="Rocher C."/>
            <person name="Selva M."/>
            <person name="Riesgo A."/>
            <person name="Vervoort M."/>
            <person name="Leys S.P."/>
            <person name="Kodjabachian L."/>
            <person name="Le Bivic A."/>
            <person name="Borchiellini C."/>
            <person name="Claverie J.M."/>
            <person name="Renard E."/>
        </authorList>
    </citation>
    <scope>NUCLEOTIDE SEQUENCE [LARGE SCALE GENOMIC DNA]</scope>
    <source>
        <strain evidence="4">SPO-2</strain>
    </source>
</reference>
<dbReference type="PANTHER" id="PTHR13817">
    <property type="entry name" value="TITIN"/>
    <property type="match status" value="1"/>
</dbReference>
<protein>
    <submittedName>
        <fullName evidence="4">Protein sidekick-1-like isoform X8</fullName>
    </submittedName>
</protein>
<comment type="caution">
    <text evidence="4">The sequence shown here is derived from an EMBL/GenBank/DDBJ whole genome shotgun (WGS) entry which is preliminary data.</text>
</comment>
<dbReference type="AlphaFoldDB" id="A0AAV7KG67"/>
<dbReference type="SUPFAM" id="SSF49265">
    <property type="entry name" value="Fibronectin type III"/>
    <property type="match status" value="6"/>
</dbReference>
<sequence>MYNISYTGEIFDTNTQFVMVNAPNSNYPADTQISVNLTGLQEYNNYTISVRAINVAGTSEYTNGVVQLTNIAAPSETPQNVMTETLSANSIRVTFDPPPAIDQNGPDLMYNISYTGEIFDNNTQFVMVNAPNSNYPADTQISVNLTGLQEYNNYTISVRAFNLEGTSEYTDGVVQLTDIAAPSETPQNVMTETLSANSIRVTFDPPPAIDQNGPDLMYNISYTGEIFDNNTQFVMVNAPNSNYPADTQISVNLTGLQEYNNYTISVRAINVEGTSEYTDGVVQLTDIAAPSETPQNVMTVALSATSIRVTFDPPPGIDQNGPDLMYNISYTGEIFDTDPQFVMVNAPNSNYPADTQISIDLTGLQEYNNYTISVRAINVAGTSEYTNGVVQLTNEAAPSETPQNVMTETLSANSIRVTFDPPPAIDQNGPDLMYNISYTGEIFDTNTQFVMVNAPNSNYPADTQISVNLTGLQEYNNYTISVRAINVAGTSEYTDDVVQLTDIAAPSETPQNVMTVALSATSIRVTFNPPPAIDQNGRDLMYNISYTGEIFDTNPQFVMVNAPNSNYPAETQISVDLTGLQEYNNYTISVRAINVAGTSEYTNGVVQLTNEAVSAAPNILTVSSNNPTQICVRFTNPPAIDQNGLIDRYFVNLSSIQISGPSNRTCNINDASCYSVQSTIIMVCFDNVDEGTMYVVSVRVRNGAGLGASSQTRYIMTEAVSPPTVPVFTPDDVMNQTTSTSITLIIPFVPVSLLNSPATGYTSFYQGFLFEDSVFPTDMRRRRQSDRVIIDMTPELFMTFPIDDNSITLDDLLPNYEYEVNVSIQTALGRTPFVTILPPTLAANAPTGPPIVITVIPITAPIGTPQMSLLVSFENDFTTLNGALQSFNIFYQIPGDTEQQIQYFADGDSGPYEQIISNLLPNTEYSISINVVTQEGTSIKSQPIVNTTYPPDPYEQEITSLNVSSNNDKLYLQWTISKQPIADEYFKIKITMQAADGSVKVTETILPCEVTCQRSKDVIHELTDIVTNSLYLAEVTVINLYGQQSRIYIFDPQAILTDVSGTSQCPDVNISIVVPLIIIIIILISVIMAIFIIFIIWYVKFKKIVPKSQCKPMQSDKDYIEMSSKESTSHGYYNLGPNRATEGESQFHAERTIIETNLEPTYAHIDEDGKVFEIEGKLIGEENRDGDYEIMNCEDDPQSVTYSNLS</sequence>
<gene>
    <name evidence="4" type="ORF">LOD99_10420</name>
</gene>
<dbReference type="InterPro" id="IPR036116">
    <property type="entry name" value="FN3_sf"/>
</dbReference>
<evidence type="ECO:0000259" key="3">
    <source>
        <dbReference type="PROSITE" id="PS50853"/>
    </source>
</evidence>
<keyword evidence="2" id="KW-0472">Membrane</keyword>
<evidence type="ECO:0000256" key="1">
    <source>
        <dbReference type="ARBA" id="ARBA00022737"/>
    </source>
</evidence>
<name>A0AAV7KG67_9METZ</name>
<keyword evidence="5" id="KW-1185">Reference proteome</keyword>
<feature type="domain" description="Fibronectin type-III" evidence="3">
    <location>
        <begin position="77"/>
        <end position="183"/>
    </location>
</feature>
<accession>A0AAV7KG67</accession>
<dbReference type="SMART" id="SM00060">
    <property type="entry name" value="FN3"/>
    <property type="match status" value="9"/>
</dbReference>
<evidence type="ECO:0000313" key="4">
    <source>
        <dbReference type="EMBL" id="KAI6660282.1"/>
    </source>
</evidence>
<dbReference type="CDD" id="cd00063">
    <property type="entry name" value="FN3"/>
    <property type="match status" value="8"/>
</dbReference>
<dbReference type="Pfam" id="PF00041">
    <property type="entry name" value="fn3"/>
    <property type="match status" value="6"/>
</dbReference>
<feature type="domain" description="Fibronectin type-III" evidence="3">
    <location>
        <begin position="293"/>
        <end position="396"/>
    </location>
</feature>
<keyword evidence="1" id="KW-0677">Repeat</keyword>
<dbReference type="InterPro" id="IPR013783">
    <property type="entry name" value="Ig-like_fold"/>
</dbReference>
<dbReference type="EMBL" id="JAKMXF010000034">
    <property type="protein sequence ID" value="KAI6660282.1"/>
    <property type="molecule type" value="Genomic_DNA"/>
</dbReference>
<keyword evidence="2" id="KW-1133">Transmembrane helix</keyword>
<feature type="transmembrane region" description="Helical" evidence="2">
    <location>
        <begin position="1072"/>
        <end position="1099"/>
    </location>
</feature>
<dbReference type="InterPro" id="IPR050964">
    <property type="entry name" value="Striated_Muscle_Regulatory"/>
</dbReference>
<evidence type="ECO:0000313" key="5">
    <source>
        <dbReference type="Proteomes" id="UP001165289"/>
    </source>
</evidence>
<dbReference type="Proteomes" id="UP001165289">
    <property type="component" value="Unassembled WGS sequence"/>
</dbReference>
<feature type="domain" description="Fibronectin type-III" evidence="3">
    <location>
        <begin position="616"/>
        <end position="720"/>
    </location>
</feature>
<dbReference type="PROSITE" id="PS50853">
    <property type="entry name" value="FN3"/>
    <property type="match status" value="8"/>
</dbReference>
<feature type="domain" description="Fibronectin type-III" evidence="3">
    <location>
        <begin position="1"/>
        <end position="75"/>
    </location>
</feature>
<evidence type="ECO:0000256" key="2">
    <source>
        <dbReference type="SAM" id="Phobius"/>
    </source>
</evidence>
<dbReference type="PANTHER" id="PTHR13817:SF173">
    <property type="entry name" value="FRAZZLED"/>
    <property type="match status" value="1"/>
</dbReference>
<dbReference type="Gene3D" id="2.60.40.10">
    <property type="entry name" value="Immunoglobulins"/>
    <property type="match status" value="8"/>
</dbReference>
<dbReference type="InterPro" id="IPR003961">
    <property type="entry name" value="FN3_dom"/>
</dbReference>